<protein>
    <recommendedName>
        <fullName evidence="3">DUF3793 domain-containing protein</fullName>
    </recommendedName>
</protein>
<dbReference type="Proteomes" id="UP000264883">
    <property type="component" value="Chromosome"/>
</dbReference>
<name>A0A343JF35_9CLOT</name>
<dbReference type="RefSeq" id="WP_119866269.1">
    <property type="nucleotide sequence ID" value="NZ_CP016786.1"/>
</dbReference>
<organism evidence="1 2">
    <name type="scientific">Clostridium isatidis</name>
    <dbReference type="NCBI Taxonomy" id="182773"/>
    <lineage>
        <taxon>Bacteria</taxon>
        <taxon>Bacillati</taxon>
        <taxon>Bacillota</taxon>
        <taxon>Clostridia</taxon>
        <taxon>Eubacteriales</taxon>
        <taxon>Clostridiaceae</taxon>
        <taxon>Clostridium</taxon>
    </lineage>
</organism>
<evidence type="ECO:0008006" key="3">
    <source>
        <dbReference type="Google" id="ProtNLM"/>
    </source>
</evidence>
<dbReference type="OrthoDB" id="5393676at2"/>
<evidence type="ECO:0000313" key="2">
    <source>
        <dbReference type="Proteomes" id="UP000264883"/>
    </source>
</evidence>
<sequence length="202" mass="24308">MNIIEFYNSLNIIDPKEAIERFLLFYSSLVIVGIKPSVTVAIKKNNPNFYKSWLKYGNKFLNKLNLEFIILRESNNSIILLIFDREILNKYLFKKRNIKFLKKIGYRENRDLDYYLRKLKNRYHQYNCPHELGIFLGIPVEDVIDFIENNKKCLGVGYWKIYNNYDKAIEIFKKYDEVRNKTINYLMKGLPLERIIRNISVL</sequence>
<dbReference type="AlphaFoldDB" id="A0A343JF35"/>
<gene>
    <name evidence="1" type="ORF">BEN51_11945</name>
</gene>
<accession>A0A343JF35</accession>
<dbReference type="KEGG" id="cia:BEN51_11945"/>
<proteinExistence type="predicted"/>
<evidence type="ECO:0000313" key="1">
    <source>
        <dbReference type="EMBL" id="ASW44143.1"/>
    </source>
</evidence>
<keyword evidence="2" id="KW-1185">Reference proteome</keyword>
<dbReference type="EMBL" id="CP016786">
    <property type="protein sequence ID" value="ASW44143.1"/>
    <property type="molecule type" value="Genomic_DNA"/>
</dbReference>
<dbReference type="InterPro" id="IPR024523">
    <property type="entry name" value="DUF3793"/>
</dbReference>
<dbReference type="Pfam" id="PF12672">
    <property type="entry name" value="DUF3793"/>
    <property type="match status" value="1"/>
</dbReference>
<reference evidence="1 2" key="1">
    <citation type="submission" date="2016-08" db="EMBL/GenBank/DDBJ databases">
        <title>Complete Genome Sequence Of The Indigo Reducing Clostridium isatidis DSM15098.</title>
        <authorList>
            <person name="Little G.T."/>
            <person name="Minton N.P."/>
        </authorList>
    </citation>
    <scope>NUCLEOTIDE SEQUENCE [LARGE SCALE GENOMIC DNA]</scope>
    <source>
        <strain evidence="1 2">DSM 15098</strain>
    </source>
</reference>